<evidence type="ECO:0000313" key="2">
    <source>
        <dbReference type="EMBL" id="GAA0392768.1"/>
    </source>
</evidence>
<protein>
    <recommendedName>
        <fullName evidence="4">DUF1499 domain-containing protein</fullName>
    </recommendedName>
</protein>
<gene>
    <name evidence="2" type="ORF">GCM10009093_19190</name>
</gene>
<reference evidence="2 3" key="1">
    <citation type="journal article" date="2019" name="Int. J. Syst. Evol. Microbiol.">
        <title>The Global Catalogue of Microorganisms (GCM) 10K type strain sequencing project: providing services to taxonomists for standard genome sequencing and annotation.</title>
        <authorList>
            <consortium name="The Broad Institute Genomics Platform"/>
            <consortium name="The Broad Institute Genome Sequencing Center for Infectious Disease"/>
            <person name="Wu L."/>
            <person name="Ma J."/>
        </authorList>
    </citation>
    <scope>NUCLEOTIDE SEQUENCE [LARGE SCALE GENOMIC DNA]</scope>
    <source>
        <strain evidence="2 3">JCM 13476</strain>
    </source>
</reference>
<proteinExistence type="predicted"/>
<sequence length="227" mass="24371">MQPDKKLTGWARLAVLIACITPVMVLVAVLATRLGWISLETGLGVMALKLGSILAWAGLAAALLSVLLMLKDRGLWLYALTAMLVAGGTFGVYKYQLSRIGPDPRDVTTNADDAPGFGRTMLSDRRAARVLPSSAVACEGLQAIDSQLSPDVAAWALKQSGVTVMGSSPFRVDGWQQGMWFGIQHDVTVRIRPGRTDVRVAARDNMPIGPRACDLAKRVVAEMNALR</sequence>
<feature type="transmembrane region" description="Helical" evidence="1">
    <location>
        <begin position="13"/>
        <end position="36"/>
    </location>
</feature>
<keyword evidence="1" id="KW-0472">Membrane</keyword>
<accession>A0ABN0YEB5</accession>
<evidence type="ECO:0000313" key="3">
    <source>
        <dbReference type="Proteomes" id="UP001500791"/>
    </source>
</evidence>
<organism evidence="2 3">
    <name type="scientific">Brevundimonas terrae</name>
    <dbReference type="NCBI Taxonomy" id="363631"/>
    <lineage>
        <taxon>Bacteria</taxon>
        <taxon>Pseudomonadati</taxon>
        <taxon>Pseudomonadota</taxon>
        <taxon>Alphaproteobacteria</taxon>
        <taxon>Caulobacterales</taxon>
        <taxon>Caulobacteraceae</taxon>
        <taxon>Brevundimonas</taxon>
    </lineage>
</organism>
<evidence type="ECO:0000256" key="1">
    <source>
        <dbReference type="SAM" id="Phobius"/>
    </source>
</evidence>
<keyword evidence="1" id="KW-1133">Transmembrane helix</keyword>
<keyword evidence="3" id="KW-1185">Reference proteome</keyword>
<dbReference type="RefSeq" id="WP_167177165.1">
    <property type="nucleotide sequence ID" value="NZ_BAAAEJ010000007.1"/>
</dbReference>
<feature type="transmembrane region" description="Helical" evidence="1">
    <location>
        <begin position="48"/>
        <end position="69"/>
    </location>
</feature>
<feature type="transmembrane region" description="Helical" evidence="1">
    <location>
        <begin position="75"/>
        <end position="95"/>
    </location>
</feature>
<dbReference type="EMBL" id="BAAAEJ010000007">
    <property type="protein sequence ID" value="GAA0392768.1"/>
    <property type="molecule type" value="Genomic_DNA"/>
</dbReference>
<comment type="caution">
    <text evidence="2">The sequence shown here is derived from an EMBL/GenBank/DDBJ whole genome shotgun (WGS) entry which is preliminary data.</text>
</comment>
<evidence type="ECO:0008006" key="4">
    <source>
        <dbReference type="Google" id="ProtNLM"/>
    </source>
</evidence>
<name>A0ABN0YEB5_9CAUL</name>
<dbReference type="Proteomes" id="UP001500791">
    <property type="component" value="Unassembled WGS sequence"/>
</dbReference>
<keyword evidence="1" id="KW-0812">Transmembrane</keyword>